<feature type="compositionally biased region" description="Acidic residues" evidence="1">
    <location>
        <begin position="524"/>
        <end position="535"/>
    </location>
</feature>
<feature type="compositionally biased region" description="Basic and acidic residues" evidence="1">
    <location>
        <begin position="231"/>
        <end position="249"/>
    </location>
</feature>
<dbReference type="KEGG" id="osn:115223378"/>
<feature type="compositionally biased region" description="Basic and acidic residues" evidence="1">
    <location>
        <begin position="708"/>
        <end position="720"/>
    </location>
</feature>
<feature type="compositionally biased region" description="Low complexity" evidence="1">
    <location>
        <begin position="746"/>
        <end position="788"/>
    </location>
</feature>
<feature type="compositionally biased region" description="Low complexity" evidence="1">
    <location>
        <begin position="1121"/>
        <end position="1163"/>
    </location>
</feature>
<feature type="region of interest" description="Disordered" evidence="1">
    <location>
        <begin position="224"/>
        <end position="788"/>
    </location>
</feature>
<feature type="compositionally biased region" description="Polar residues" evidence="1">
    <location>
        <begin position="946"/>
        <end position="958"/>
    </location>
</feature>
<evidence type="ECO:0000259" key="2">
    <source>
        <dbReference type="Pfam" id="PF15255"/>
    </source>
</evidence>
<feature type="compositionally biased region" description="Basic and acidic residues" evidence="1">
    <location>
        <begin position="823"/>
        <end position="836"/>
    </location>
</feature>
<keyword evidence="3" id="KW-1185">Reference proteome</keyword>
<name>A0A6P7THX8_9MOLL</name>
<feature type="compositionally biased region" description="Polar residues" evidence="1">
    <location>
        <begin position="560"/>
        <end position="569"/>
    </location>
</feature>
<feature type="compositionally biased region" description="Low complexity" evidence="1">
    <location>
        <begin position="1098"/>
        <end position="1110"/>
    </location>
</feature>
<feature type="region of interest" description="Disordered" evidence="1">
    <location>
        <begin position="122"/>
        <end position="141"/>
    </location>
</feature>
<dbReference type="Proteomes" id="UP000515154">
    <property type="component" value="Linkage group LG23"/>
</dbReference>
<feature type="region of interest" description="Disordered" evidence="1">
    <location>
        <begin position="884"/>
        <end position="1163"/>
    </location>
</feature>
<feature type="compositionally biased region" description="Polar residues" evidence="1">
    <location>
        <begin position="11"/>
        <end position="31"/>
    </location>
</feature>
<evidence type="ECO:0000313" key="3">
    <source>
        <dbReference type="Proteomes" id="UP000515154"/>
    </source>
</evidence>
<evidence type="ECO:0000256" key="1">
    <source>
        <dbReference type="SAM" id="MobiDB-lite"/>
    </source>
</evidence>
<feature type="compositionally biased region" description="Low complexity" evidence="1">
    <location>
        <begin position="1297"/>
        <end position="1308"/>
    </location>
</feature>
<feature type="compositionally biased region" description="Low complexity" evidence="1">
    <location>
        <begin position="454"/>
        <end position="464"/>
    </location>
</feature>
<feature type="domain" description="FAM21/CAPZIP" evidence="2">
    <location>
        <begin position="954"/>
        <end position="1025"/>
    </location>
</feature>
<feature type="compositionally biased region" description="Acidic residues" evidence="1">
    <location>
        <begin position="250"/>
        <end position="263"/>
    </location>
</feature>
<feature type="compositionally biased region" description="Acidic residues" evidence="1">
    <location>
        <begin position="736"/>
        <end position="745"/>
    </location>
</feature>
<protein>
    <submittedName>
        <fullName evidence="4">WASH complex subunit 2 isoform X1</fullName>
    </submittedName>
</protein>
<sequence length="1334" mass="145017">MAPPMTPPTVAGSSGPASDSSQQLSSTNDDSSVGPKVWERPWTIEEIKAAAGKWSLAGDAGLLLHLQNFSQTILSKTHEIENQVNKLVNETKSTGVKVNNVFNDFIMLANSQFVENRVYDDDVSGKETTTNNNKEPEMSKEEREVMMVQKIAQAVNSGLNVIDESFEKLDTNAGNSESEDDDATYTVDPIFEAKDPYIHRPLPFLIGSNDFMRDDNVGLIEIFSEEDDGETDHGSLSDDSEPEKGKLDQIESEYTDEDMDYDDTAPPSKRKSTRATESTYDSEDSDGDLFGTKDSQSGSDDEEDDSFEKKKKPPKVDRSFSDEDEDEEEEENEDKGSTPEKPFNKSSLQAELAARLGVPERKDSTASNSQKKRTKSRKNTVKEPTPAINHFGGFPEEDNSAFDVFPAKKGLFSDNDNEEGGLFDDIPRKPSIDQSRKTPPSHGFSDDEIDDLFSPTNTSSSSQKPKSHRSSIVSATSEKGLFDDDDDDDEGVEDKNAALFTSSGFKSQPKDDLPKSKPVSNLFEDNDSEASDDGDLFSNITAKKPIETKQTGDERDSVNRKMSVNNSKPVRSESSTSSLLSKPSETVKHSPLQSSDSLFADNNDDDLFLSNPVPNTQKSKAKSSDFSLFDDDDDDDDPISDVFNKSTKKPSVPEPSIAKTTDKPEKSDLFDSSEDDFVSSKPKDNVKKKPVGGVSIFGGADLFSSKLLAKDKKKEEKPDEPAPAPARKSTTLSLFDNDEEEDDDFFNSVSKPSPSSQSSDSSTTTATTTSTPGSSYSSKTTTVVSTTKVRTKSLFEDEDILFRSSEENPTVDLFSSQGPLASKKNEQQTSERKESSSDLFADDGSTSVEKSSIKITETIQQTSVRKPIGGVSIFGGIDFSEIKKKKKSDGEEVFTENTVSVNVEEKSTTKAPAPPVKPKKILKIQSDLTDGLDAEPDIPPLVPPTSFGNEEPQSSSVSFDEPASAQPLESATKKRARIQLKRRPPTRKSRPVTASDLDTDTPSVTSPQTAAPYLESVTSPLSPDTASSTAADPFGVMSAPAIFPDKDPFQYNDVGVTTTTTTAKSTVDGSEPLSTAPSQPTSTSKPLDTSANTEKELVSSMEKSLSLKSSNIKDDDDDDLFGSSTKTTSSTVTSSSVSTKGGKTTLLTSTTTTTKTSSASANTSAIFDDDDSDIFADSDLLLNKKKDKKPGLADDLDDIFASSSLKTKSNTKKEVSSKIKKNVTEEANIFEDNTDIFSDIPAAKPKEKKTTVMKTKPLFKEDIDDIFGGDSLLQGSKKVDKTVTVKKVEEKTKVEKVSSPLSSSLLSSQKPTSIFDDDNDDDDLFDDPLNIKKQ</sequence>
<evidence type="ECO:0000313" key="4">
    <source>
        <dbReference type="RefSeq" id="XP_029649745.1"/>
    </source>
</evidence>
<feature type="compositionally biased region" description="Low complexity" evidence="1">
    <location>
        <begin position="572"/>
        <end position="584"/>
    </location>
</feature>
<feature type="compositionally biased region" description="Polar residues" evidence="1">
    <location>
        <begin position="1063"/>
        <end position="1092"/>
    </location>
</feature>
<feature type="compositionally biased region" description="Basic residues" evidence="1">
    <location>
        <begin position="973"/>
        <end position="990"/>
    </location>
</feature>
<feature type="compositionally biased region" description="Basic and acidic residues" evidence="1">
    <location>
        <begin position="425"/>
        <end position="436"/>
    </location>
</feature>
<dbReference type="RefSeq" id="XP_029649745.1">
    <property type="nucleotide sequence ID" value="XM_029793885.2"/>
</dbReference>
<feature type="compositionally biased region" description="Basic and acidic residues" evidence="1">
    <location>
        <begin position="660"/>
        <end position="669"/>
    </location>
</feature>
<feature type="compositionally biased region" description="Acidic residues" evidence="1">
    <location>
        <begin position="483"/>
        <end position="492"/>
    </location>
</feature>
<organism evidence="3 4">
    <name type="scientific">Octopus sinensis</name>
    <name type="common">East Asian common octopus</name>
    <dbReference type="NCBI Taxonomy" id="2607531"/>
    <lineage>
        <taxon>Eukaryota</taxon>
        <taxon>Metazoa</taxon>
        <taxon>Spiralia</taxon>
        <taxon>Lophotrochozoa</taxon>
        <taxon>Mollusca</taxon>
        <taxon>Cephalopoda</taxon>
        <taxon>Coleoidea</taxon>
        <taxon>Octopodiformes</taxon>
        <taxon>Octopoda</taxon>
        <taxon>Incirrata</taxon>
        <taxon>Octopodidae</taxon>
        <taxon>Octopus</taxon>
    </lineage>
</organism>
<dbReference type="InterPro" id="IPR029341">
    <property type="entry name" value="FAM21/CAPZIP"/>
</dbReference>
<reference evidence="4" key="1">
    <citation type="submission" date="2025-08" db="UniProtKB">
        <authorList>
            <consortium name="RefSeq"/>
        </authorList>
    </citation>
    <scope>IDENTIFICATION</scope>
</reference>
<feature type="compositionally biased region" description="Acidic residues" evidence="1">
    <location>
        <begin position="1315"/>
        <end position="1326"/>
    </location>
</feature>
<gene>
    <name evidence="4" type="primary">LOC115223378</name>
</gene>
<feature type="compositionally biased region" description="Polar residues" evidence="1">
    <location>
        <begin position="1000"/>
        <end position="1009"/>
    </location>
</feature>
<feature type="region of interest" description="Disordered" evidence="1">
    <location>
        <begin position="805"/>
        <end position="852"/>
    </location>
</feature>
<proteinExistence type="predicted"/>
<feature type="compositionally biased region" description="Basic residues" evidence="1">
    <location>
        <begin position="370"/>
        <end position="379"/>
    </location>
</feature>
<feature type="compositionally biased region" description="Acidic residues" evidence="1">
    <location>
        <begin position="322"/>
        <end position="333"/>
    </location>
</feature>
<feature type="region of interest" description="Disordered" evidence="1">
    <location>
        <begin position="1"/>
        <end position="37"/>
    </location>
</feature>
<feature type="compositionally biased region" description="Basic and acidic residues" evidence="1">
    <location>
        <begin position="544"/>
        <end position="559"/>
    </location>
</feature>
<dbReference type="Pfam" id="PF15255">
    <property type="entry name" value="CAP-ZIP_m"/>
    <property type="match status" value="1"/>
</dbReference>
<accession>A0A6P7THX8</accession>
<feature type="region of interest" description="Disordered" evidence="1">
    <location>
        <begin position="1294"/>
        <end position="1334"/>
    </location>
</feature>
<feature type="compositionally biased region" description="Polar residues" evidence="1">
    <location>
        <begin position="1016"/>
        <end position="1030"/>
    </location>
</feature>
<feature type="compositionally biased region" description="Acidic residues" evidence="1">
    <location>
        <begin position="628"/>
        <end position="639"/>
    </location>
</feature>